<dbReference type="Gene3D" id="6.10.140.1220">
    <property type="match status" value="1"/>
</dbReference>
<sequence length="125" mass="13525">MSCDEIEALRLGLMNTLGNSDDAVRRHAEQEIGDKLDGDTPIAALSAAESLTELQRHLDAALVDLEETVAALDADDPEYAYTRGRLVAVRDAERSLARLADSGESLLNDLGDSHHTLHEVFPTEG</sequence>
<dbReference type="RefSeq" id="WP_049932998.1">
    <property type="nucleotide sequence ID" value="NZ_ATXS01000018.1"/>
</dbReference>
<organism evidence="1 2">
    <name type="scientific">Halorubrum ezzemoulense DSM 17463</name>
    <dbReference type="NCBI Taxonomy" id="1121945"/>
    <lineage>
        <taxon>Archaea</taxon>
        <taxon>Methanobacteriati</taxon>
        <taxon>Methanobacteriota</taxon>
        <taxon>Stenosarchaea group</taxon>
        <taxon>Halobacteria</taxon>
        <taxon>Halobacteriales</taxon>
        <taxon>Haloferacaceae</taxon>
        <taxon>Halorubrum</taxon>
    </lineage>
</organism>
<proteinExistence type="predicted"/>
<dbReference type="Proteomes" id="UP000193587">
    <property type="component" value="Unassembled WGS sequence"/>
</dbReference>
<comment type="caution">
    <text evidence="1">The sequence shown here is derived from an EMBL/GenBank/DDBJ whole genome shotgun (WGS) entry which is preliminary data.</text>
</comment>
<evidence type="ECO:0000313" key="1">
    <source>
        <dbReference type="EMBL" id="OSP09189.1"/>
    </source>
</evidence>
<dbReference type="EMBL" id="NEDJ01000012">
    <property type="protein sequence ID" value="OSP09189.1"/>
    <property type="molecule type" value="Genomic_DNA"/>
</dbReference>
<dbReference type="STRING" id="1121945.GCA_000421805_02919"/>
<accession>A0A1X4HA62</accession>
<protein>
    <submittedName>
        <fullName evidence="1">Cobalamin biosynthesis protein</fullName>
    </submittedName>
</protein>
<dbReference type="AlphaFoldDB" id="A0A1X4HA62"/>
<dbReference type="InterPro" id="IPR021577">
    <property type="entry name" value="DUF3209"/>
</dbReference>
<reference evidence="1 2" key="1">
    <citation type="submission" date="2017-04" db="EMBL/GenBank/DDBJ databases">
        <title>MLSA of the genus Halorubrum.</title>
        <authorList>
            <person name="De La Haba R."/>
            <person name="Sanchez-Porro C."/>
            <person name="Infante-Dominguez C."/>
            <person name="Ventosa A."/>
        </authorList>
    </citation>
    <scope>NUCLEOTIDE SEQUENCE [LARGE SCALE GENOMIC DNA]</scope>
    <source>
        <strain evidence="1 2">DSM 17463</strain>
    </source>
</reference>
<name>A0A1X4HA62_HALEZ</name>
<evidence type="ECO:0000313" key="2">
    <source>
        <dbReference type="Proteomes" id="UP000193587"/>
    </source>
</evidence>
<gene>
    <name evidence="1" type="ORF">B9H04_05510</name>
</gene>
<dbReference type="Pfam" id="PF11483">
    <property type="entry name" value="DUF3209"/>
    <property type="match status" value="1"/>
</dbReference>